<evidence type="ECO:0000313" key="1">
    <source>
        <dbReference type="EMBL" id="GAA4649735.1"/>
    </source>
</evidence>
<sequence length="69" mass="7185">MAVAIAIALQHSSLDAVPGINDAGCVTVSVFTSGAECFFFFFFFFFDGFSVFVSSVSVSKGLDANASGE</sequence>
<proteinExistence type="predicted"/>
<keyword evidence="2" id="KW-1185">Reference proteome</keyword>
<comment type="caution">
    <text evidence="1">The sequence shown here is derived from an EMBL/GenBank/DDBJ whole genome shotgun (WGS) entry which is preliminary data.</text>
</comment>
<name>A0ABP8V375_9GAMM</name>
<accession>A0ABP8V375</accession>
<evidence type="ECO:0000313" key="2">
    <source>
        <dbReference type="Proteomes" id="UP001500604"/>
    </source>
</evidence>
<dbReference type="Proteomes" id="UP001500604">
    <property type="component" value="Unassembled WGS sequence"/>
</dbReference>
<gene>
    <name evidence="1" type="ORF">GCM10023116_20150</name>
</gene>
<dbReference type="EMBL" id="BAABFL010000284">
    <property type="protein sequence ID" value="GAA4649735.1"/>
    <property type="molecule type" value="Genomic_DNA"/>
</dbReference>
<evidence type="ECO:0008006" key="3">
    <source>
        <dbReference type="Google" id="ProtNLM"/>
    </source>
</evidence>
<reference evidence="2" key="1">
    <citation type="journal article" date="2019" name="Int. J. Syst. Evol. Microbiol.">
        <title>The Global Catalogue of Microorganisms (GCM) 10K type strain sequencing project: providing services to taxonomists for standard genome sequencing and annotation.</title>
        <authorList>
            <consortium name="The Broad Institute Genomics Platform"/>
            <consortium name="The Broad Institute Genome Sequencing Center for Infectious Disease"/>
            <person name="Wu L."/>
            <person name="Ma J."/>
        </authorList>
    </citation>
    <scope>NUCLEOTIDE SEQUENCE [LARGE SCALE GENOMIC DNA]</scope>
    <source>
        <strain evidence="2">JCM 17805</strain>
    </source>
</reference>
<protein>
    <recommendedName>
        <fullName evidence="3">Secreted protein</fullName>
    </recommendedName>
</protein>
<organism evidence="1 2">
    <name type="scientific">Kistimonas scapharcae</name>
    <dbReference type="NCBI Taxonomy" id="1036133"/>
    <lineage>
        <taxon>Bacteria</taxon>
        <taxon>Pseudomonadati</taxon>
        <taxon>Pseudomonadota</taxon>
        <taxon>Gammaproteobacteria</taxon>
        <taxon>Oceanospirillales</taxon>
        <taxon>Endozoicomonadaceae</taxon>
        <taxon>Kistimonas</taxon>
    </lineage>
</organism>